<name>A0A7S1ERU7_9RHOD</name>
<feature type="compositionally biased region" description="Acidic residues" evidence="4">
    <location>
        <begin position="174"/>
        <end position="194"/>
    </location>
</feature>
<dbReference type="PROSITE" id="PS50297">
    <property type="entry name" value="ANK_REP_REGION"/>
    <property type="match status" value="1"/>
</dbReference>
<sequence>MDERVAEESSASVGIDGCDESENLNKLQHEDDSEMYVVSDWSNELRECSRYGEYDEVVEALENGADVNSADEYTGNTALHYACANGHMAIVKLLVSRTASVEAVNTSKNTPFHWAVQNGHASIVKWMLKETNAPIAVENERGNTPFDDAQNSGNSKIKNMLMDFAEENPKQPPPEDDEDEDENVASGDMTDDGSAEAVREMKTENPGFANANIEDRRALEPDHIDAMDTSESLQEIHATARKLKDTILSDKEQDLR</sequence>
<protein>
    <submittedName>
        <fullName evidence="5">Uncharacterized protein</fullName>
    </submittedName>
</protein>
<dbReference type="SMART" id="SM00248">
    <property type="entry name" value="ANK"/>
    <property type="match status" value="3"/>
</dbReference>
<dbReference type="Pfam" id="PF12796">
    <property type="entry name" value="Ank_2"/>
    <property type="match status" value="1"/>
</dbReference>
<keyword evidence="2 3" id="KW-0040">ANK repeat</keyword>
<dbReference type="Gene3D" id="1.25.40.20">
    <property type="entry name" value="Ankyrin repeat-containing domain"/>
    <property type="match status" value="2"/>
</dbReference>
<dbReference type="PANTHER" id="PTHR24171">
    <property type="entry name" value="ANKYRIN REPEAT DOMAIN-CONTAINING PROTEIN 39-RELATED"/>
    <property type="match status" value="1"/>
</dbReference>
<dbReference type="EMBL" id="HBFP01006192">
    <property type="protein sequence ID" value="CAD8820028.1"/>
    <property type="molecule type" value="Transcribed_RNA"/>
</dbReference>
<feature type="region of interest" description="Disordered" evidence="4">
    <location>
        <begin position="166"/>
        <end position="223"/>
    </location>
</feature>
<dbReference type="SUPFAM" id="SSF48403">
    <property type="entry name" value="Ankyrin repeat"/>
    <property type="match status" value="1"/>
</dbReference>
<reference evidence="5" key="1">
    <citation type="submission" date="2021-01" db="EMBL/GenBank/DDBJ databases">
        <authorList>
            <person name="Corre E."/>
            <person name="Pelletier E."/>
            <person name="Niang G."/>
            <person name="Scheremetjew M."/>
            <person name="Finn R."/>
            <person name="Kale V."/>
            <person name="Holt S."/>
            <person name="Cochrane G."/>
            <person name="Meng A."/>
            <person name="Brown T."/>
            <person name="Cohen L."/>
        </authorList>
    </citation>
    <scope>NUCLEOTIDE SEQUENCE</scope>
    <source>
        <strain evidence="5">CCMP3278</strain>
    </source>
</reference>
<gene>
    <name evidence="5" type="ORF">TOLI1172_LOCUS4417</name>
</gene>
<keyword evidence="1" id="KW-0677">Repeat</keyword>
<proteinExistence type="predicted"/>
<feature type="repeat" description="ANK" evidence="3">
    <location>
        <begin position="74"/>
        <end position="106"/>
    </location>
</feature>
<evidence type="ECO:0000256" key="3">
    <source>
        <dbReference type="PROSITE-ProRule" id="PRU00023"/>
    </source>
</evidence>
<accession>A0A7S1ERU7</accession>
<evidence type="ECO:0000256" key="2">
    <source>
        <dbReference type="ARBA" id="ARBA00023043"/>
    </source>
</evidence>
<dbReference type="AlphaFoldDB" id="A0A7S1ERU7"/>
<evidence type="ECO:0000256" key="4">
    <source>
        <dbReference type="SAM" id="MobiDB-lite"/>
    </source>
</evidence>
<dbReference type="InterPro" id="IPR002110">
    <property type="entry name" value="Ankyrin_rpt"/>
</dbReference>
<dbReference type="GO" id="GO:0085020">
    <property type="term" value="P:protein K6-linked ubiquitination"/>
    <property type="evidence" value="ECO:0007669"/>
    <property type="project" value="TreeGrafter"/>
</dbReference>
<evidence type="ECO:0000313" key="5">
    <source>
        <dbReference type="EMBL" id="CAD8820028.1"/>
    </source>
</evidence>
<dbReference type="InterPro" id="IPR036770">
    <property type="entry name" value="Ankyrin_rpt-contain_sf"/>
</dbReference>
<dbReference type="PROSITE" id="PS50088">
    <property type="entry name" value="ANK_REPEAT"/>
    <property type="match status" value="1"/>
</dbReference>
<dbReference type="PANTHER" id="PTHR24171:SF8">
    <property type="entry name" value="BRCA1-ASSOCIATED RING DOMAIN PROTEIN 1"/>
    <property type="match status" value="1"/>
</dbReference>
<dbReference type="GO" id="GO:0004842">
    <property type="term" value="F:ubiquitin-protein transferase activity"/>
    <property type="evidence" value="ECO:0007669"/>
    <property type="project" value="TreeGrafter"/>
</dbReference>
<evidence type="ECO:0000256" key="1">
    <source>
        <dbReference type="ARBA" id="ARBA00022737"/>
    </source>
</evidence>
<organism evidence="5">
    <name type="scientific">Timspurckia oligopyrenoides</name>
    <dbReference type="NCBI Taxonomy" id="708627"/>
    <lineage>
        <taxon>Eukaryota</taxon>
        <taxon>Rhodophyta</taxon>
        <taxon>Bangiophyceae</taxon>
        <taxon>Porphyridiales</taxon>
        <taxon>Porphyridiaceae</taxon>
        <taxon>Timspurckia</taxon>
    </lineage>
</organism>
<feature type="compositionally biased region" description="Basic and acidic residues" evidence="4">
    <location>
        <begin position="213"/>
        <end position="223"/>
    </location>
</feature>